<dbReference type="CDD" id="cd16917">
    <property type="entry name" value="HATPase_UhpB-NarQ-NarX-like"/>
    <property type="match status" value="1"/>
</dbReference>
<evidence type="ECO:0000256" key="3">
    <source>
        <dbReference type="ARBA" id="ARBA00022553"/>
    </source>
</evidence>
<protein>
    <recommendedName>
        <fullName evidence="2">histidine kinase</fullName>
        <ecNumber evidence="2">2.7.13.3</ecNumber>
    </recommendedName>
</protein>
<dbReference type="Gene3D" id="1.20.5.1930">
    <property type="match status" value="1"/>
</dbReference>
<proteinExistence type="predicted"/>
<dbReference type="GO" id="GO:0000155">
    <property type="term" value="F:phosphorelay sensor kinase activity"/>
    <property type="evidence" value="ECO:0007669"/>
    <property type="project" value="InterPro"/>
</dbReference>
<evidence type="ECO:0000259" key="10">
    <source>
        <dbReference type="SMART" id="SM00387"/>
    </source>
</evidence>
<evidence type="ECO:0000256" key="6">
    <source>
        <dbReference type="ARBA" id="ARBA00022777"/>
    </source>
</evidence>
<dbReference type="Pfam" id="PF07730">
    <property type="entry name" value="HisKA_3"/>
    <property type="match status" value="1"/>
</dbReference>
<sequence>MVAAGAMLALVSAVVLCSVLIGVPLLVAMLRAVRSLAAAQRRRTGRLVGGVVPQRYATASGTPFAQLRTLMRDPTTRRDLAWVLLHMVVGPALSLCWLALLLCSVLAPIVTLLWWAPDGAPIDFFVTIDGWARALAVPLPLAVGSATLLIWAGPVVASAQARAYRALLTPSARDQLAARIQHLSTTRAAALDAHAAELRRIERDLHDGMQARLVSVAIQLGLAQQQRDTDQNTANQLVEKAHTGVEQTLTALREIVRSIYPPILADRGLAEAVRTLAAESPLMVHTKIGALIRPPAAVESAAYFIAAEALTNVVKHGDATEITLALDQGGDQLVIEVIDNGRGGADPSAGTGLAGIADRVAALDGRTTLHSPPGGPTTLRAELPCAS</sequence>
<keyword evidence="9" id="KW-0812">Transmembrane</keyword>
<comment type="catalytic activity">
    <reaction evidence="1">
        <text>ATP + protein L-histidine = ADP + protein N-phospho-L-histidine.</text>
        <dbReference type="EC" id="2.7.13.3"/>
    </reaction>
</comment>
<dbReference type="InterPro" id="IPR036890">
    <property type="entry name" value="HATPase_C_sf"/>
</dbReference>
<evidence type="ECO:0000256" key="1">
    <source>
        <dbReference type="ARBA" id="ARBA00000085"/>
    </source>
</evidence>
<evidence type="ECO:0000313" key="12">
    <source>
        <dbReference type="Proteomes" id="UP000656042"/>
    </source>
</evidence>
<comment type="caution">
    <text evidence="11">The sequence shown here is derived from an EMBL/GenBank/DDBJ whole genome shotgun (WGS) entry which is preliminary data.</text>
</comment>
<dbReference type="InterPro" id="IPR011712">
    <property type="entry name" value="Sig_transdc_His_kin_sub3_dim/P"/>
</dbReference>
<evidence type="ECO:0000256" key="7">
    <source>
        <dbReference type="ARBA" id="ARBA00022840"/>
    </source>
</evidence>
<keyword evidence="9" id="KW-1133">Transmembrane helix</keyword>
<evidence type="ECO:0000256" key="8">
    <source>
        <dbReference type="ARBA" id="ARBA00023012"/>
    </source>
</evidence>
<feature type="domain" description="Histidine kinase/HSP90-like ATPase" evidence="10">
    <location>
        <begin position="297"/>
        <end position="387"/>
    </location>
</feature>
<dbReference type="EMBL" id="BMMX01000002">
    <property type="protein sequence ID" value="GGK78465.1"/>
    <property type="molecule type" value="Genomic_DNA"/>
</dbReference>
<keyword evidence="4" id="KW-0808">Transferase</keyword>
<evidence type="ECO:0000313" key="11">
    <source>
        <dbReference type="EMBL" id="GGK78465.1"/>
    </source>
</evidence>
<organism evidence="11 12">
    <name type="scientific">Mangrovihabitans endophyticus</name>
    <dbReference type="NCBI Taxonomy" id="1751298"/>
    <lineage>
        <taxon>Bacteria</taxon>
        <taxon>Bacillati</taxon>
        <taxon>Actinomycetota</taxon>
        <taxon>Actinomycetes</taxon>
        <taxon>Micromonosporales</taxon>
        <taxon>Micromonosporaceae</taxon>
        <taxon>Mangrovihabitans</taxon>
    </lineage>
</organism>
<evidence type="ECO:0000256" key="2">
    <source>
        <dbReference type="ARBA" id="ARBA00012438"/>
    </source>
</evidence>
<evidence type="ECO:0000256" key="9">
    <source>
        <dbReference type="SAM" id="Phobius"/>
    </source>
</evidence>
<dbReference type="InterPro" id="IPR003594">
    <property type="entry name" value="HATPase_dom"/>
</dbReference>
<keyword evidence="5" id="KW-0547">Nucleotide-binding</keyword>
<keyword evidence="9" id="KW-0472">Membrane</keyword>
<reference evidence="11" key="1">
    <citation type="journal article" date="2014" name="Int. J. Syst. Evol. Microbiol.">
        <title>Complete genome sequence of Corynebacterium casei LMG S-19264T (=DSM 44701T), isolated from a smear-ripened cheese.</title>
        <authorList>
            <consortium name="US DOE Joint Genome Institute (JGI-PGF)"/>
            <person name="Walter F."/>
            <person name="Albersmeier A."/>
            <person name="Kalinowski J."/>
            <person name="Ruckert C."/>
        </authorList>
    </citation>
    <scope>NUCLEOTIDE SEQUENCE</scope>
    <source>
        <strain evidence="11">CGMCC 4.7299</strain>
    </source>
</reference>
<reference evidence="11" key="2">
    <citation type="submission" date="2020-09" db="EMBL/GenBank/DDBJ databases">
        <authorList>
            <person name="Sun Q."/>
            <person name="Zhou Y."/>
        </authorList>
    </citation>
    <scope>NUCLEOTIDE SEQUENCE</scope>
    <source>
        <strain evidence="11">CGMCC 4.7299</strain>
    </source>
</reference>
<dbReference type="PANTHER" id="PTHR24421:SF10">
    <property type="entry name" value="NITRATE_NITRITE SENSOR PROTEIN NARQ"/>
    <property type="match status" value="1"/>
</dbReference>
<dbReference type="EC" id="2.7.13.3" evidence="2"/>
<evidence type="ECO:0000256" key="4">
    <source>
        <dbReference type="ARBA" id="ARBA00022679"/>
    </source>
</evidence>
<name>A0A8J3FLS8_9ACTN</name>
<keyword evidence="12" id="KW-1185">Reference proteome</keyword>
<keyword evidence="6 11" id="KW-0418">Kinase</keyword>
<dbReference type="GO" id="GO:0005524">
    <property type="term" value="F:ATP binding"/>
    <property type="evidence" value="ECO:0007669"/>
    <property type="project" value="UniProtKB-KW"/>
</dbReference>
<dbReference type="AlphaFoldDB" id="A0A8J3FLS8"/>
<dbReference type="PANTHER" id="PTHR24421">
    <property type="entry name" value="NITRATE/NITRITE SENSOR PROTEIN NARX-RELATED"/>
    <property type="match status" value="1"/>
</dbReference>
<keyword evidence="7" id="KW-0067">ATP-binding</keyword>
<dbReference type="SMART" id="SM00387">
    <property type="entry name" value="HATPase_c"/>
    <property type="match status" value="1"/>
</dbReference>
<keyword evidence="3" id="KW-0597">Phosphoprotein</keyword>
<dbReference type="SUPFAM" id="SSF55874">
    <property type="entry name" value="ATPase domain of HSP90 chaperone/DNA topoisomerase II/histidine kinase"/>
    <property type="match status" value="1"/>
</dbReference>
<dbReference type="GO" id="GO:0016020">
    <property type="term" value="C:membrane"/>
    <property type="evidence" value="ECO:0007669"/>
    <property type="project" value="InterPro"/>
</dbReference>
<keyword evidence="8" id="KW-0902">Two-component regulatory system</keyword>
<dbReference type="InterPro" id="IPR025828">
    <property type="entry name" value="Put_sensor_dom"/>
</dbReference>
<dbReference type="Pfam" id="PF13796">
    <property type="entry name" value="Sensor"/>
    <property type="match status" value="1"/>
</dbReference>
<accession>A0A8J3FLS8</accession>
<dbReference type="Proteomes" id="UP000656042">
    <property type="component" value="Unassembled WGS sequence"/>
</dbReference>
<gene>
    <name evidence="11" type="ORF">GCM10012284_10440</name>
</gene>
<dbReference type="InterPro" id="IPR050482">
    <property type="entry name" value="Sensor_HK_TwoCompSys"/>
</dbReference>
<feature type="transmembrane region" description="Helical" evidence="9">
    <location>
        <begin position="6"/>
        <end position="33"/>
    </location>
</feature>
<dbReference type="GO" id="GO:0046983">
    <property type="term" value="F:protein dimerization activity"/>
    <property type="evidence" value="ECO:0007669"/>
    <property type="project" value="InterPro"/>
</dbReference>
<evidence type="ECO:0000256" key="5">
    <source>
        <dbReference type="ARBA" id="ARBA00022741"/>
    </source>
</evidence>
<feature type="transmembrane region" description="Helical" evidence="9">
    <location>
        <begin position="135"/>
        <end position="157"/>
    </location>
</feature>
<dbReference type="Pfam" id="PF02518">
    <property type="entry name" value="HATPase_c"/>
    <property type="match status" value="1"/>
</dbReference>
<dbReference type="Gene3D" id="3.30.565.10">
    <property type="entry name" value="Histidine kinase-like ATPase, C-terminal domain"/>
    <property type="match status" value="1"/>
</dbReference>
<feature type="transmembrane region" description="Helical" evidence="9">
    <location>
        <begin position="82"/>
        <end position="115"/>
    </location>
</feature>